<gene>
    <name evidence="1" type="ORF">CO2235_U1000011</name>
</gene>
<accession>A0A375FN82</accession>
<proteinExistence type="predicted"/>
<comment type="caution">
    <text evidence="1">The sequence shown here is derived from an EMBL/GenBank/DDBJ whole genome shotgun (WGS) entry which is preliminary data.</text>
</comment>
<dbReference type="AlphaFoldDB" id="A0A375FN82"/>
<name>A0A375FN82_9BURK</name>
<reference evidence="2" key="1">
    <citation type="submission" date="2018-01" db="EMBL/GenBank/DDBJ databases">
        <authorList>
            <person name="Gaut B.S."/>
            <person name="Morton B.R."/>
            <person name="Clegg M.T."/>
            <person name="Duvall M.R."/>
        </authorList>
    </citation>
    <scope>NUCLEOTIDE SEQUENCE [LARGE SCALE GENOMIC DNA]</scope>
</reference>
<dbReference type="EMBL" id="OGUS01000003">
    <property type="protein sequence ID" value="SPC05023.1"/>
    <property type="molecule type" value="Genomic_DNA"/>
</dbReference>
<dbReference type="Proteomes" id="UP000256862">
    <property type="component" value="Unassembled WGS sequence"/>
</dbReference>
<evidence type="ECO:0000313" key="2">
    <source>
        <dbReference type="Proteomes" id="UP000256862"/>
    </source>
</evidence>
<protein>
    <submittedName>
        <fullName evidence="1">Uncharacterized protein</fullName>
    </submittedName>
</protein>
<sequence length="63" mass="6943">MKAGDTACARTTLPAECRVGFDDHRDKLDSCHYRFIRARRMACAKQNEAQAPTLHATGHGAGR</sequence>
<organism evidence="1 2">
    <name type="scientific">Cupriavidus oxalaticus</name>
    <dbReference type="NCBI Taxonomy" id="96344"/>
    <lineage>
        <taxon>Bacteria</taxon>
        <taxon>Pseudomonadati</taxon>
        <taxon>Pseudomonadota</taxon>
        <taxon>Betaproteobacteria</taxon>
        <taxon>Burkholderiales</taxon>
        <taxon>Burkholderiaceae</taxon>
        <taxon>Cupriavidus</taxon>
    </lineage>
</organism>
<evidence type="ECO:0000313" key="1">
    <source>
        <dbReference type="EMBL" id="SPC05023.1"/>
    </source>
</evidence>